<proteinExistence type="predicted"/>
<evidence type="ECO:0000313" key="2">
    <source>
        <dbReference type="EMBL" id="MTI25109.1"/>
    </source>
</evidence>
<dbReference type="Gene3D" id="3.90.1150.200">
    <property type="match status" value="1"/>
</dbReference>
<organism evidence="2 3">
    <name type="scientific">Fulvivirga kasyanovii</name>
    <dbReference type="NCBI Taxonomy" id="396812"/>
    <lineage>
        <taxon>Bacteria</taxon>
        <taxon>Pseudomonadati</taxon>
        <taxon>Bacteroidota</taxon>
        <taxon>Cytophagia</taxon>
        <taxon>Cytophagales</taxon>
        <taxon>Fulvivirgaceae</taxon>
        <taxon>Fulvivirga</taxon>
    </lineage>
</organism>
<comment type="caution">
    <text evidence="2">The sequence shown here is derived from an EMBL/GenBank/DDBJ whole genome shotgun (WGS) entry which is preliminary data.</text>
</comment>
<gene>
    <name evidence="2" type="ORF">E1163_09170</name>
</gene>
<evidence type="ECO:0000259" key="1">
    <source>
        <dbReference type="Pfam" id="PF08818"/>
    </source>
</evidence>
<dbReference type="RefSeq" id="WP_155171144.1">
    <property type="nucleotide sequence ID" value="NZ_BAAAFL010000015.1"/>
</dbReference>
<reference evidence="2 3" key="1">
    <citation type="submission" date="2019-02" db="EMBL/GenBank/DDBJ databases">
        <authorList>
            <person name="Goldberg S.R."/>
            <person name="Haltli B.A."/>
            <person name="Correa H."/>
            <person name="Russell K.G."/>
        </authorList>
    </citation>
    <scope>NUCLEOTIDE SEQUENCE [LARGE SCALE GENOMIC DNA]</scope>
    <source>
        <strain evidence="2 3">JCM 16186</strain>
    </source>
</reference>
<protein>
    <submittedName>
        <fullName evidence="2">DUF1801 domain-containing protein</fullName>
    </submittedName>
</protein>
<evidence type="ECO:0000313" key="3">
    <source>
        <dbReference type="Proteomes" id="UP000798808"/>
    </source>
</evidence>
<dbReference type="EMBL" id="SMLW01000485">
    <property type="protein sequence ID" value="MTI25109.1"/>
    <property type="molecule type" value="Genomic_DNA"/>
</dbReference>
<dbReference type="Proteomes" id="UP000798808">
    <property type="component" value="Unassembled WGS sequence"/>
</dbReference>
<dbReference type="SUPFAM" id="SSF159888">
    <property type="entry name" value="YdhG-like"/>
    <property type="match status" value="1"/>
</dbReference>
<dbReference type="InterPro" id="IPR014922">
    <property type="entry name" value="YdhG-like"/>
</dbReference>
<dbReference type="Pfam" id="PF08818">
    <property type="entry name" value="DUF1801"/>
    <property type="match status" value="1"/>
</dbReference>
<feature type="domain" description="YdhG-like" evidence="1">
    <location>
        <begin position="31"/>
        <end position="127"/>
    </location>
</feature>
<name>A0ABW9RLW2_9BACT</name>
<sequence length="138" mass="15873">MAELKTKLNDESVEDFLNSVEDEQKKKDSFEVLNIMKQITGAEPKMWGSSIVGFGNYHYVYDSGREGDWFIAGFSPRKQALTLYIMAGFARYNELLQKLGKYKTGKSCLYVKKLQDIDLEVLKELIGSSVEYMRKKYG</sequence>
<accession>A0ABW9RLW2</accession>
<keyword evidence="3" id="KW-1185">Reference proteome</keyword>